<proteinExistence type="predicted"/>
<reference evidence="1 2" key="1">
    <citation type="submission" date="2009-01" db="EMBL/GenBank/DDBJ databases">
        <authorList>
            <person name="Fulton L."/>
            <person name="Clifton S."/>
            <person name="Fulton B."/>
            <person name="Xu J."/>
            <person name="Minx P."/>
            <person name="Pepin K.H."/>
            <person name="Johnson M."/>
            <person name="Bhonagiri V."/>
            <person name="Nash W.E."/>
            <person name="Mardis E.R."/>
            <person name="Wilson R.K."/>
        </authorList>
    </citation>
    <scope>NUCLEOTIDE SEQUENCE [LARGE SCALE GENOMIC DNA]</scope>
    <source>
        <strain evidence="1 2">DSM 15981</strain>
    </source>
</reference>
<name>C0D500_9FIRM</name>
<organism evidence="1 2">
    <name type="scientific">[Clostridium] asparagiforme DSM 15981</name>
    <dbReference type="NCBI Taxonomy" id="518636"/>
    <lineage>
        <taxon>Bacteria</taxon>
        <taxon>Bacillati</taxon>
        <taxon>Bacillota</taxon>
        <taxon>Clostridia</taxon>
        <taxon>Lachnospirales</taxon>
        <taxon>Lachnospiraceae</taxon>
        <taxon>Enterocloster</taxon>
    </lineage>
</organism>
<dbReference type="EMBL" id="ACCJ01000356">
    <property type="protein sequence ID" value="EEG53594.1"/>
    <property type="molecule type" value="Genomic_DNA"/>
</dbReference>
<gene>
    <name evidence="1" type="ORF">CLOSTASPAR_04345</name>
</gene>
<keyword evidence="2" id="KW-1185">Reference proteome</keyword>
<sequence length="66" mass="7525">MHNRFSINFLIKPSFPLFDGAAAYASPGRPGGPPFINLNKAISVPKIPRRPPRRGKFFYLLVFFYI</sequence>
<protein>
    <submittedName>
        <fullName evidence="1">Uncharacterized protein</fullName>
    </submittedName>
</protein>
<dbReference type="Proteomes" id="UP000004756">
    <property type="component" value="Unassembled WGS sequence"/>
</dbReference>
<reference evidence="1 2" key="2">
    <citation type="submission" date="2009-02" db="EMBL/GenBank/DDBJ databases">
        <title>Draft genome sequence of Clostridium asparagiforme (DSM 15981).</title>
        <authorList>
            <person name="Sudarsanam P."/>
            <person name="Ley R."/>
            <person name="Guruge J."/>
            <person name="Turnbaugh P.J."/>
            <person name="Mahowald M."/>
            <person name="Liep D."/>
            <person name="Gordon J."/>
        </authorList>
    </citation>
    <scope>NUCLEOTIDE SEQUENCE [LARGE SCALE GENOMIC DNA]</scope>
    <source>
        <strain evidence="1 2">DSM 15981</strain>
    </source>
</reference>
<comment type="caution">
    <text evidence="1">The sequence shown here is derived from an EMBL/GenBank/DDBJ whole genome shotgun (WGS) entry which is preliminary data.</text>
</comment>
<dbReference type="HOGENOM" id="CLU_2823365_0_0_9"/>
<dbReference type="AlphaFoldDB" id="C0D500"/>
<evidence type="ECO:0000313" key="2">
    <source>
        <dbReference type="Proteomes" id="UP000004756"/>
    </source>
</evidence>
<accession>C0D500</accession>
<evidence type="ECO:0000313" key="1">
    <source>
        <dbReference type="EMBL" id="EEG53594.1"/>
    </source>
</evidence>